<protein>
    <recommendedName>
        <fullName evidence="1">DhaL domain-containing protein</fullName>
    </recommendedName>
</protein>
<keyword evidence="3" id="KW-1185">Reference proteome</keyword>
<dbReference type="Pfam" id="PF02734">
    <property type="entry name" value="Dak2"/>
    <property type="match status" value="1"/>
</dbReference>
<dbReference type="InterPro" id="IPR036117">
    <property type="entry name" value="DhaL_dom_sf"/>
</dbReference>
<dbReference type="Pfam" id="PF21645">
    <property type="entry name" value="FakA-like_M"/>
    <property type="match status" value="1"/>
</dbReference>
<dbReference type="SUPFAM" id="SSF101473">
    <property type="entry name" value="DhaL-like"/>
    <property type="match status" value="1"/>
</dbReference>
<feature type="domain" description="DhaL" evidence="1">
    <location>
        <begin position="17"/>
        <end position="208"/>
    </location>
</feature>
<dbReference type="InterPro" id="IPR048394">
    <property type="entry name" value="FakA-like_M"/>
</dbReference>
<organism evidence="2 3">
    <name type="scientific">Actinoplanes auranticolor</name>
    <dbReference type="NCBI Taxonomy" id="47988"/>
    <lineage>
        <taxon>Bacteria</taxon>
        <taxon>Bacillati</taxon>
        <taxon>Actinomycetota</taxon>
        <taxon>Actinomycetes</taxon>
        <taxon>Micromonosporales</taxon>
        <taxon>Micromonosporaceae</taxon>
        <taxon>Actinoplanes</taxon>
    </lineage>
</organism>
<reference evidence="2" key="1">
    <citation type="submission" date="2021-03" db="EMBL/GenBank/DDBJ databases">
        <title>Whole genome shotgun sequence of Actinoplanes auranticolor NBRC 12245.</title>
        <authorList>
            <person name="Komaki H."/>
            <person name="Tamura T."/>
        </authorList>
    </citation>
    <scope>NUCLEOTIDE SEQUENCE</scope>
    <source>
        <strain evidence="2">NBRC 12245</strain>
    </source>
</reference>
<gene>
    <name evidence="2" type="ORF">Aau02nite_63570</name>
</gene>
<dbReference type="GO" id="GO:0006071">
    <property type="term" value="P:glycerol metabolic process"/>
    <property type="evidence" value="ECO:0007669"/>
    <property type="project" value="InterPro"/>
</dbReference>
<dbReference type="RefSeq" id="WP_212992242.1">
    <property type="nucleotide sequence ID" value="NZ_BAABEA010000004.1"/>
</dbReference>
<dbReference type="Proteomes" id="UP000681340">
    <property type="component" value="Unassembled WGS sequence"/>
</dbReference>
<evidence type="ECO:0000313" key="2">
    <source>
        <dbReference type="EMBL" id="GIM74958.1"/>
    </source>
</evidence>
<dbReference type="GO" id="GO:0004371">
    <property type="term" value="F:glycerone kinase activity"/>
    <property type="evidence" value="ECO:0007669"/>
    <property type="project" value="InterPro"/>
</dbReference>
<dbReference type="InterPro" id="IPR004007">
    <property type="entry name" value="DhaL_dom"/>
</dbReference>
<evidence type="ECO:0000313" key="3">
    <source>
        <dbReference type="Proteomes" id="UP000681340"/>
    </source>
</evidence>
<proteinExistence type="predicted"/>
<dbReference type="EMBL" id="BOQL01000053">
    <property type="protein sequence ID" value="GIM74958.1"/>
    <property type="molecule type" value="Genomic_DNA"/>
</dbReference>
<dbReference type="SMART" id="SM01120">
    <property type="entry name" value="Dak2"/>
    <property type="match status" value="1"/>
</dbReference>
<evidence type="ECO:0000259" key="1">
    <source>
        <dbReference type="PROSITE" id="PS51480"/>
    </source>
</evidence>
<dbReference type="AlphaFoldDB" id="A0A919SQG6"/>
<name>A0A919SQG6_9ACTN</name>
<dbReference type="InterPro" id="IPR050270">
    <property type="entry name" value="DegV_domain_contain"/>
</dbReference>
<dbReference type="Gene3D" id="1.25.40.340">
    <property type="match status" value="1"/>
</dbReference>
<sequence>MMAQRPARNRDSLLDTERLITWAWHGLDELTIRRELLNELNLFPVPDGDTGANIGAFWAGFACDLLDTAESLGELVAIAAQRNFRVPGNSATITYAWLQGLAERLPEATADQLSLVEALGRAAERARAAVLEPREGTMLTVFDATAVAAARAPASDPTALAQVVTTEISLALSRHPVPIADGLELGNFSPTIDAGALAAQTLLTSLCTVVAPEATIEEPLTSLDAAPHLVPHQRAADQRHEVRARLTGDPDDLRLLRSELSTAGDSLVIDGPDRDRAWQIHLHADRPDLINELCRRYGTLLTFDAQPVHTLRTTSTGSAPERRVLIAGEGDLTNELRACPTEAHVLVLDSSITGDSLRERVNAVRRERPDLIIPVVRVHDLDRLPQARALAEGTDRLGKCVVAIRALA</sequence>
<accession>A0A919SQG6</accession>
<comment type="caution">
    <text evidence="2">The sequence shown here is derived from an EMBL/GenBank/DDBJ whole genome shotgun (WGS) entry which is preliminary data.</text>
</comment>
<dbReference type="PANTHER" id="PTHR33434:SF2">
    <property type="entry name" value="FATTY ACID-BINDING PROTEIN TM_1468"/>
    <property type="match status" value="1"/>
</dbReference>
<dbReference type="PROSITE" id="PS51480">
    <property type="entry name" value="DHAL"/>
    <property type="match status" value="1"/>
</dbReference>
<dbReference type="PANTHER" id="PTHR33434">
    <property type="entry name" value="DEGV DOMAIN-CONTAINING PROTEIN DR_1986-RELATED"/>
    <property type="match status" value="1"/>
</dbReference>